<dbReference type="InterPro" id="IPR052235">
    <property type="entry name" value="Nephronectin_domain"/>
</dbReference>
<dbReference type="AlphaFoldDB" id="A0A2B4RPZ8"/>
<dbReference type="PROSITE" id="PS50026">
    <property type="entry name" value="EGF_3"/>
    <property type="match status" value="5"/>
</dbReference>
<feature type="domain" description="EGF-like" evidence="6">
    <location>
        <begin position="129"/>
        <end position="169"/>
    </location>
</feature>
<feature type="domain" description="EGF-like" evidence="6">
    <location>
        <begin position="170"/>
        <end position="210"/>
    </location>
</feature>
<dbReference type="InterPro" id="IPR009030">
    <property type="entry name" value="Growth_fac_rcpt_cys_sf"/>
</dbReference>
<accession>A0A2B4RPZ8</accession>
<dbReference type="GO" id="GO:0005509">
    <property type="term" value="F:calcium ion binding"/>
    <property type="evidence" value="ECO:0007669"/>
    <property type="project" value="InterPro"/>
</dbReference>
<dbReference type="SUPFAM" id="SSF57184">
    <property type="entry name" value="Growth factor receptor domain"/>
    <property type="match status" value="2"/>
</dbReference>
<dbReference type="PROSITE" id="PS00022">
    <property type="entry name" value="EGF_1"/>
    <property type="match status" value="1"/>
</dbReference>
<evidence type="ECO:0000259" key="6">
    <source>
        <dbReference type="PROSITE" id="PS50026"/>
    </source>
</evidence>
<feature type="disulfide bond" evidence="5">
    <location>
        <begin position="55"/>
        <end position="72"/>
    </location>
</feature>
<keyword evidence="3" id="KW-0677">Repeat</keyword>
<feature type="disulfide bond" evidence="5">
    <location>
        <begin position="74"/>
        <end position="83"/>
    </location>
</feature>
<dbReference type="STRING" id="50429.A0A2B4RPZ8"/>
<reference evidence="8" key="1">
    <citation type="journal article" date="2017" name="bioRxiv">
        <title>Comparative analysis of the genomes of Stylophora pistillata and Acropora digitifera provides evidence for extensive differences between species of corals.</title>
        <authorList>
            <person name="Voolstra C.R."/>
            <person name="Li Y."/>
            <person name="Liew Y.J."/>
            <person name="Baumgarten S."/>
            <person name="Zoccola D."/>
            <person name="Flot J.-F."/>
            <person name="Tambutte S."/>
            <person name="Allemand D."/>
            <person name="Aranda M."/>
        </authorList>
    </citation>
    <scope>NUCLEOTIDE SEQUENCE [LARGE SCALE GENOMIC DNA]</scope>
</reference>
<sequence length="403" mass="44246">MEDRCKSINMGPSGEKDKFLCQLSDSDDLQHPNDLKPMAGFIYRSTENKCCFNICYNNATCLVGFTNKGYKCVCPPGYTGEQCEKNKNVDECTTKTNKCDVNAECNNTEGSFNCSCKAGFDGDGKSCKDIDECLTNTHKCDVNAECNNTEGSFNCSCKVGFDGDGRICTDIDECSGGIHICGPNANCTNTNGSYGCSCHFGFTKSGKECVDIDECSVGVHSCLNGTATCINTIGSYNCSCNHDYVGDGSTSCNVQSLECQNPASLSNANRKETHSGVISECDSLLGPNWFRFQGAAGNKMAATCVPVNRCGTGAPGWLNGAHPTISEGIVTRQDIVDEHMPCKRMRVRDGDVAYMTTEWKEAIRRRRKALRRFHKTKALEDWELQKKLRNEATRFRHKSIKDF</sequence>
<dbReference type="PANTHER" id="PTHR24050">
    <property type="entry name" value="PA14 DOMAIN-CONTAINING PROTEIN"/>
    <property type="match status" value="1"/>
</dbReference>
<dbReference type="PROSITE" id="PS01187">
    <property type="entry name" value="EGF_CA"/>
    <property type="match status" value="2"/>
</dbReference>
<feature type="domain" description="EGF-like" evidence="6">
    <location>
        <begin position="88"/>
        <end position="128"/>
    </location>
</feature>
<comment type="caution">
    <text evidence="5">Lacks conserved residue(s) required for the propagation of feature annotation.</text>
</comment>
<dbReference type="SMART" id="SM00181">
    <property type="entry name" value="EGF"/>
    <property type="match status" value="5"/>
</dbReference>
<evidence type="ECO:0000313" key="7">
    <source>
        <dbReference type="EMBL" id="PFX18883.1"/>
    </source>
</evidence>
<organism evidence="7 8">
    <name type="scientific">Stylophora pistillata</name>
    <name type="common">Smooth cauliflower coral</name>
    <dbReference type="NCBI Taxonomy" id="50429"/>
    <lineage>
        <taxon>Eukaryota</taxon>
        <taxon>Metazoa</taxon>
        <taxon>Cnidaria</taxon>
        <taxon>Anthozoa</taxon>
        <taxon>Hexacorallia</taxon>
        <taxon>Scleractinia</taxon>
        <taxon>Astrocoeniina</taxon>
        <taxon>Pocilloporidae</taxon>
        <taxon>Stylophora</taxon>
    </lineage>
</organism>
<evidence type="ECO:0000256" key="2">
    <source>
        <dbReference type="ARBA" id="ARBA00022729"/>
    </source>
</evidence>
<evidence type="ECO:0000256" key="5">
    <source>
        <dbReference type="PROSITE-ProRule" id="PRU00076"/>
    </source>
</evidence>
<dbReference type="Pfam" id="PF23283">
    <property type="entry name" value="D8C_UMOD"/>
    <property type="match status" value="1"/>
</dbReference>
<evidence type="ECO:0000256" key="4">
    <source>
        <dbReference type="ARBA" id="ARBA00023157"/>
    </source>
</evidence>
<dbReference type="PANTHER" id="PTHR24050:SF28">
    <property type="entry name" value="UROMODULIN-LIKE"/>
    <property type="match status" value="1"/>
</dbReference>
<evidence type="ECO:0000256" key="1">
    <source>
        <dbReference type="ARBA" id="ARBA00022536"/>
    </source>
</evidence>
<dbReference type="FunFam" id="2.10.25.10:FF:000038">
    <property type="entry name" value="Fibrillin 2"/>
    <property type="match status" value="3"/>
</dbReference>
<keyword evidence="2" id="KW-0732">Signal</keyword>
<dbReference type="Gene3D" id="2.10.25.10">
    <property type="entry name" value="Laminin"/>
    <property type="match status" value="5"/>
</dbReference>
<evidence type="ECO:0000313" key="8">
    <source>
        <dbReference type="Proteomes" id="UP000225706"/>
    </source>
</evidence>
<dbReference type="InterPro" id="IPR024731">
    <property type="entry name" value="NELL2-like_EGF"/>
</dbReference>
<keyword evidence="4 5" id="KW-1015">Disulfide bond</keyword>
<comment type="caution">
    <text evidence="7">The sequence shown here is derived from an EMBL/GenBank/DDBJ whole genome shotgun (WGS) entry which is preliminary data.</text>
</comment>
<dbReference type="Pfam" id="PF12947">
    <property type="entry name" value="EGF_3"/>
    <property type="match status" value="2"/>
</dbReference>
<gene>
    <name evidence="7" type="primary">Umod</name>
    <name evidence="7" type="ORF">AWC38_SpisGene16725</name>
</gene>
<dbReference type="InterPro" id="IPR049883">
    <property type="entry name" value="NOTCH1_EGF-like"/>
</dbReference>
<dbReference type="InterPro" id="IPR001881">
    <property type="entry name" value="EGF-like_Ca-bd_dom"/>
</dbReference>
<dbReference type="CDD" id="cd00054">
    <property type="entry name" value="EGF_CA"/>
    <property type="match status" value="5"/>
</dbReference>
<dbReference type="Proteomes" id="UP000225706">
    <property type="component" value="Unassembled WGS sequence"/>
</dbReference>
<evidence type="ECO:0000256" key="3">
    <source>
        <dbReference type="ARBA" id="ARBA00022737"/>
    </source>
</evidence>
<dbReference type="Pfam" id="PF07645">
    <property type="entry name" value="EGF_CA"/>
    <property type="match status" value="2"/>
</dbReference>
<feature type="domain" description="EGF-like" evidence="6">
    <location>
        <begin position="211"/>
        <end position="250"/>
    </location>
</feature>
<dbReference type="FunFam" id="2.10.25.10:FF:000653">
    <property type="entry name" value="Putative Fibrillin-1"/>
    <property type="match status" value="1"/>
</dbReference>
<dbReference type="InterPro" id="IPR018097">
    <property type="entry name" value="EGF_Ca-bd_CS"/>
</dbReference>
<dbReference type="InterPro" id="IPR000742">
    <property type="entry name" value="EGF"/>
</dbReference>
<dbReference type="InterPro" id="IPR057774">
    <property type="entry name" value="D8C_UMOD/GP2/OIT3-like"/>
</dbReference>
<dbReference type="PROSITE" id="PS01186">
    <property type="entry name" value="EGF_2"/>
    <property type="match status" value="4"/>
</dbReference>
<keyword evidence="8" id="KW-1185">Reference proteome</keyword>
<name>A0A2B4RPZ8_STYPI</name>
<dbReference type="PROSITE" id="PS00010">
    <property type="entry name" value="ASX_HYDROXYL"/>
    <property type="match status" value="4"/>
</dbReference>
<dbReference type="SMART" id="SM00179">
    <property type="entry name" value="EGF_CA"/>
    <property type="match status" value="5"/>
</dbReference>
<dbReference type="OrthoDB" id="5945227at2759"/>
<dbReference type="InterPro" id="IPR000152">
    <property type="entry name" value="EGF-type_Asp/Asn_hydroxyl_site"/>
</dbReference>
<keyword evidence="1 5" id="KW-0245">EGF-like domain</keyword>
<dbReference type="Pfam" id="PF00008">
    <property type="entry name" value="EGF"/>
    <property type="match status" value="1"/>
</dbReference>
<protein>
    <submittedName>
        <fullName evidence="7">Uromodulin</fullName>
    </submittedName>
</protein>
<proteinExistence type="predicted"/>
<dbReference type="EMBL" id="LSMT01000387">
    <property type="protein sequence ID" value="PFX18883.1"/>
    <property type="molecule type" value="Genomic_DNA"/>
</dbReference>
<feature type="domain" description="EGF-like" evidence="6">
    <location>
        <begin position="46"/>
        <end position="84"/>
    </location>
</feature>